<dbReference type="AlphaFoldDB" id="M5FSW8"/>
<reference evidence="1 2" key="1">
    <citation type="journal article" date="2012" name="Science">
        <title>The Paleozoic origin of enzymatic lignin decomposition reconstructed from 31 fungal genomes.</title>
        <authorList>
            <person name="Floudas D."/>
            <person name="Binder M."/>
            <person name="Riley R."/>
            <person name="Barry K."/>
            <person name="Blanchette R.A."/>
            <person name="Henrissat B."/>
            <person name="Martinez A.T."/>
            <person name="Otillar R."/>
            <person name="Spatafora J.W."/>
            <person name="Yadav J.S."/>
            <person name="Aerts A."/>
            <person name="Benoit I."/>
            <person name="Boyd A."/>
            <person name="Carlson A."/>
            <person name="Copeland A."/>
            <person name="Coutinho P.M."/>
            <person name="de Vries R.P."/>
            <person name="Ferreira P."/>
            <person name="Findley K."/>
            <person name="Foster B."/>
            <person name="Gaskell J."/>
            <person name="Glotzer D."/>
            <person name="Gorecki P."/>
            <person name="Heitman J."/>
            <person name="Hesse C."/>
            <person name="Hori C."/>
            <person name="Igarashi K."/>
            <person name="Jurgens J.A."/>
            <person name="Kallen N."/>
            <person name="Kersten P."/>
            <person name="Kohler A."/>
            <person name="Kuees U."/>
            <person name="Kumar T.K.A."/>
            <person name="Kuo A."/>
            <person name="LaButti K."/>
            <person name="Larrondo L.F."/>
            <person name="Lindquist E."/>
            <person name="Ling A."/>
            <person name="Lombard V."/>
            <person name="Lucas S."/>
            <person name="Lundell T."/>
            <person name="Martin R."/>
            <person name="McLaughlin D.J."/>
            <person name="Morgenstern I."/>
            <person name="Morin E."/>
            <person name="Murat C."/>
            <person name="Nagy L.G."/>
            <person name="Nolan M."/>
            <person name="Ohm R.A."/>
            <person name="Patyshakuliyeva A."/>
            <person name="Rokas A."/>
            <person name="Ruiz-Duenas F.J."/>
            <person name="Sabat G."/>
            <person name="Salamov A."/>
            <person name="Samejima M."/>
            <person name="Schmutz J."/>
            <person name="Slot J.C."/>
            <person name="St John F."/>
            <person name="Stenlid J."/>
            <person name="Sun H."/>
            <person name="Sun S."/>
            <person name="Syed K."/>
            <person name="Tsang A."/>
            <person name="Wiebenga A."/>
            <person name="Young D."/>
            <person name="Pisabarro A."/>
            <person name="Eastwood D.C."/>
            <person name="Martin F."/>
            <person name="Cullen D."/>
            <person name="Grigoriev I.V."/>
            <person name="Hibbett D.S."/>
        </authorList>
    </citation>
    <scope>NUCLEOTIDE SEQUENCE [LARGE SCALE GENOMIC DNA]</scope>
    <source>
        <strain evidence="1 2">DJM-731 SS1</strain>
    </source>
</reference>
<dbReference type="OrthoDB" id="3033280at2759"/>
<dbReference type="RefSeq" id="XP_040627508.1">
    <property type="nucleotide sequence ID" value="XM_040775238.1"/>
</dbReference>
<name>M5FSW8_DACPD</name>
<dbReference type="GeneID" id="63690300"/>
<dbReference type="Proteomes" id="UP000030653">
    <property type="component" value="Unassembled WGS sequence"/>
</dbReference>
<sequence length="58" mass="6667">FKEAFCDADPGATAHMQMEKLVQGMKTADEYILLFHELAAWTKYNEIAHVEHFKCGLH</sequence>
<organism evidence="1 2">
    <name type="scientific">Dacryopinax primogenitus (strain DJM 731)</name>
    <name type="common">Brown rot fungus</name>
    <dbReference type="NCBI Taxonomy" id="1858805"/>
    <lineage>
        <taxon>Eukaryota</taxon>
        <taxon>Fungi</taxon>
        <taxon>Dikarya</taxon>
        <taxon>Basidiomycota</taxon>
        <taxon>Agaricomycotina</taxon>
        <taxon>Dacrymycetes</taxon>
        <taxon>Dacrymycetales</taxon>
        <taxon>Dacrymycetaceae</taxon>
        <taxon>Dacryopinax</taxon>
    </lineage>
</organism>
<accession>M5FSW8</accession>
<evidence type="ECO:0008006" key="3">
    <source>
        <dbReference type="Google" id="ProtNLM"/>
    </source>
</evidence>
<gene>
    <name evidence="1" type="ORF">DACRYDRAFT_54202</name>
</gene>
<dbReference type="HOGENOM" id="CLU_2984470_0_0_1"/>
<evidence type="ECO:0000313" key="1">
    <source>
        <dbReference type="EMBL" id="EJU00611.1"/>
    </source>
</evidence>
<protein>
    <recommendedName>
        <fullName evidence="3">Retrotransposon gag domain-containing protein</fullName>
    </recommendedName>
</protein>
<feature type="non-terminal residue" evidence="1">
    <location>
        <position position="1"/>
    </location>
</feature>
<keyword evidence="2" id="KW-1185">Reference proteome</keyword>
<dbReference type="EMBL" id="JH795866">
    <property type="protein sequence ID" value="EJU00611.1"/>
    <property type="molecule type" value="Genomic_DNA"/>
</dbReference>
<proteinExistence type="predicted"/>
<evidence type="ECO:0000313" key="2">
    <source>
        <dbReference type="Proteomes" id="UP000030653"/>
    </source>
</evidence>